<accession>A0A9P1D126</accession>
<dbReference type="EMBL" id="CAMXCT030002913">
    <property type="protein sequence ID" value="CAL4788622.1"/>
    <property type="molecule type" value="Genomic_DNA"/>
</dbReference>
<keyword evidence="2" id="KW-0812">Transmembrane</keyword>
<feature type="domain" description="SCP" evidence="3">
    <location>
        <begin position="66"/>
        <end position="123"/>
    </location>
</feature>
<dbReference type="AlphaFoldDB" id="A0A9P1D126"/>
<evidence type="ECO:0000256" key="2">
    <source>
        <dbReference type="SAM" id="Phobius"/>
    </source>
</evidence>
<dbReference type="PANTHER" id="PTHR31157:SF1">
    <property type="entry name" value="SCP DOMAIN-CONTAINING PROTEIN"/>
    <property type="match status" value="1"/>
</dbReference>
<sequence>MATQGYFSHTSLDGRSPWDRARDQGISANGENIAAGHSSASSTLQQWKDSDGFTCPNGASYTANPEPLKFDCRLWRAARLHSEDMATQDYFSHTSLDGRSPWDRARDQGISANGENIAAGIMALTASGTSTTFSSSTSSQIGSQIFQSSSAASNSTQPEEGTTTAVFESVEGKLVLEVSDPERFLAASTELKGPLKSFLSELLQIDISRITIFSFSLARRLGNLRRLMALAVDYSVQVENTKVEEVVTEIVSGNTTRRSELQETLQQDLAQMNITVEVVDVQVTQTSLEKIDQTDKDAMASTASTLFPALMMGVGAGVICGVCLCGCVAIVRWKKKRSSRNSRPFMPSSLPTIHGHLDAGV</sequence>
<dbReference type="CDD" id="cd05379">
    <property type="entry name" value="CAP_bacterial"/>
    <property type="match status" value="2"/>
</dbReference>
<dbReference type="Gene3D" id="3.40.33.10">
    <property type="entry name" value="CAP"/>
    <property type="match status" value="2"/>
</dbReference>
<evidence type="ECO:0000313" key="4">
    <source>
        <dbReference type="EMBL" id="CAI4001310.1"/>
    </source>
</evidence>
<keyword evidence="6" id="KW-1185">Reference proteome</keyword>
<reference evidence="4" key="1">
    <citation type="submission" date="2022-10" db="EMBL/GenBank/DDBJ databases">
        <authorList>
            <person name="Chen Y."/>
            <person name="Dougan E. K."/>
            <person name="Chan C."/>
            <person name="Rhodes N."/>
            <person name="Thang M."/>
        </authorList>
    </citation>
    <scope>NUCLEOTIDE SEQUENCE</scope>
</reference>
<dbReference type="InterPro" id="IPR014044">
    <property type="entry name" value="CAP_dom"/>
</dbReference>
<evidence type="ECO:0000256" key="1">
    <source>
        <dbReference type="SAM" id="MobiDB-lite"/>
    </source>
</evidence>
<dbReference type="Pfam" id="PF00188">
    <property type="entry name" value="CAP"/>
    <property type="match status" value="1"/>
</dbReference>
<name>A0A9P1D126_9DINO</name>
<evidence type="ECO:0000313" key="5">
    <source>
        <dbReference type="EMBL" id="CAL4788622.1"/>
    </source>
</evidence>
<reference evidence="5 6" key="2">
    <citation type="submission" date="2024-05" db="EMBL/GenBank/DDBJ databases">
        <authorList>
            <person name="Chen Y."/>
            <person name="Shah S."/>
            <person name="Dougan E. K."/>
            <person name="Thang M."/>
            <person name="Chan C."/>
        </authorList>
    </citation>
    <scope>NUCLEOTIDE SEQUENCE [LARGE SCALE GENOMIC DNA]</scope>
</reference>
<evidence type="ECO:0000313" key="6">
    <source>
        <dbReference type="Proteomes" id="UP001152797"/>
    </source>
</evidence>
<dbReference type="EMBL" id="CAMXCT010002913">
    <property type="protein sequence ID" value="CAI4001310.1"/>
    <property type="molecule type" value="Genomic_DNA"/>
</dbReference>
<dbReference type="Proteomes" id="UP001152797">
    <property type="component" value="Unassembled WGS sequence"/>
</dbReference>
<proteinExistence type="predicted"/>
<dbReference type="InterPro" id="IPR035940">
    <property type="entry name" value="CAP_sf"/>
</dbReference>
<dbReference type="EMBL" id="CAMXCT020002913">
    <property type="protein sequence ID" value="CAL1154685.1"/>
    <property type="molecule type" value="Genomic_DNA"/>
</dbReference>
<dbReference type="OrthoDB" id="441651at2759"/>
<protein>
    <submittedName>
        <fullName evidence="5">SCP domain-containing protein</fullName>
    </submittedName>
</protein>
<feature type="region of interest" description="Disordered" evidence="1">
    <location>
        <begin position="1"/>
        <end position="24"/>
    </location>
</feature>
<feature type="transmembrane region" description="Helical" evidence="2">
    <location>
        <begin position="306"/>
        <end position="331"/>
    </location>
</feature>
<organism evidence="4">
    <name type="scientific">Cladocopium goreaui</name>
    <dbReference type="NCBI Taxonomy" id="2562237"/>
    <lineage>
        <taxon>Eukaryota</taxon>
        <taxon>Sar</taxon>
        <taxon>Alveolata</taxon>
        <taxon>Dinophyceae</taxon>
        <taxon>Suessiales</taxon>
        <taxon>Symbiodiniaceae</taxon>
        <taxon>Cladocopium</taxon>
    </lineage>
</organism>
<dbReference type="SUPFAM" id="SSF55797">
    <property type="entry name" value="PR-1-like"/>
    <property type="match status" value="1"/>
</dbReference>
<keyword evidence="2" id="KW-0472">Membrane</keyword>
<feature type="compositionally biased region" description="Polar residues" evidence="1">
    <location>
        <begin position="1"/>
        <end position="13"/>
    </location>
</feature>
<gene>
    <name evidence="4" type="ORF">C1SCF055_LOCUS27364</name>
</gene>
<evidence type="ECO:0000259" key="3">
    <source>
        <dbReference type="Pfam" id="PF00188"/>
    </source>
</evidence>
<keyword evidence="2" id="KW-1133">Transmembrane helix</keyword>
<dbReference type="PANTHER" id="PTHR31157">
    <property type="entry name" value="SCP DOMAIN-CONTAINING PROTEIN"/>
    <property type="match status" value="1"/>
</dbReference>
<comment type="caution">
    <text evidence="4">The sequence shown here is derived from an EMBL/GenBank/DDBJ whole genome shotgun (WGS) entry which is preliminary data.</text>
</comment>